<comment type="subcellular location">
    <subcellularLocation>
        <location evidence="1">Nucleus</location>
    </subcellularLocation>
</comment>
<dbReference type="Pfam" id="PF10516">
    <property type="entry name" value="SHNi-TPR"/>
    <property type="match status" value="1"/>
</dbReference>
<feature type="region of interest" description="Disordered" evidence="6">
    <location>
        <begin position="105"/>
        <end position="201"/>
    </location>
</feature>
<keyword evidence="4" id="KW-0802">TPR repeat</keyword>
<keyword evidence="9" id="KW-1185">Reference proteome</keyword>
<name>A0A8S0ZBI5_ARCPL</name>
<accession>A0A8S0ZBI5</accession>
<evidence type="ECO:0000256" key="5">
    <source>
        <dbReference type="ARBA" id="ARBA00023242"/>
    </source>
</evidence>
<feature type="region of interest" description="Disordered" evidence="6">
    <location>
        <begin position="375"/>
        <end position="434"/>
    </location>
</feature>
<evidence type="ECO:0000256" key="3">
    <source>
        <dbReference type="ARBA" id="ARBA00022737"/>
    </source>
</evidence>
<evidence type="ECO:0000313" key="9">
    <source>
        <dbReference type="Proteomes" id="UP000494106"/>
    </source>
</evidence>
<dbReference type="InterPro" id="IPR019544">
    <property type="entry name" value="Tetratricopeptide_SHNi-TPR_dom"/>
</dbReference>
<feature type="compositionally biased region" description="Basic and acidic residues" evidence="6">
    <location>
        <begin position="147"/>
        <end position="167"/>
    </location>
</feature>
<evidence type="ECO:0000259" key="7">
    <source>
        <dbReference type="Pfam" id="PF10516"/>
    </source>
</evidence>
<dbReference type="PANTHER" id="PTHR15081">
    <property type="entry name" value="NUCLEAR AUTOANTIGENIC SPERM PROTEIN NASP -RELATED"/>
    <property type="match status" value="1"/>
</dbReference>
<dbReference type="InterPro" id="IPR019734">
    <property type="entry name" value="TPR_rpt"/>
</dbReference>
<reference evidence="8 9" key="1">
    <citation type="submission" date="2020-04" db="EMBL/GenBank/DDBJ databases">
        <authorList>
            <person name="Wallbank WR R."/>
            <person name="Pardo Diaz C."/>
            <person name="Kozak K."/>
            <person name="Martin S."/>
            <person name="Jiggins C."/>
            <person name="Moest M."/>
            <person name="Warren A I."/>
            <person name="Byers J.R.P. K."/>
            <person name="Montejo-Kovacevich G."/>
            <person name="Yen C E."/>
        </authorList>
    </citation>
    <scope>NUCLEOTIDE SEQUENCE [LARGE SCALE GENOMIC DNA]</scope>
</reference>
<evidence type="ECO:0000256" key="2">
    <source>
        <dbReference type="ARBA" id="ARBA00008402"/>
    </source>
</evidence>
<proteinExistence type="inferred from homology"/>
<dbReference type="GO" id="GO:0005654">
    <property type="term" value="C:nucleoplasm"/>
    <property type="evidence" value="ECO:0007669"/>
    <property type="project" value="TreeGrafter"/>
</dbReference>
<dbReference type="AlphaFoldDB" id="A0A8S0ZBI5"/>
<dbReference type="EMBL" id="CADEBC010000426">
    <property type="protein sequence ID" value="CAB3229823.1"/>
    <property type="molecule type" value="Genomic_DNA"/>
</dbReference>
<dbReference type="SUPFAM" id="SSF48452">
    <property type="entry name" value="TPR-like"/>
    <property type="match status" value="1"/>
</dbReference>
<evidence type="ECO:0000256" key="1">
    <source>
        <dbReference type="ARBA" id="ARBA00004123"/>
    </source>
</evidence>
<sequence length="434" mass="47212">MLTLHEIKQDIHDSRNSIYIPLTSVISKQNHKMAETAEVSTSSPTELLAAGRRHLAVRDFNVAASTLAKACEALANEHGDTADQCAEAYLWYGKALLGLSREESGVLGDGMPGSGNADEEEENEVEQEDNADEQNAEKMEGSPPAKAQKEKKEVEKSEAQSTTKEDEPGSSTNAEVAEVPVTTNVDSNDDESPETLENEDDVDNLQLAWEMLDLSRSILYRRVSRAPSSAARALLAEVLLALGEVALESETYDKAVSDMQSCLDIQKELYRSDDRRIAETHYQIGLANSLASNFEDAITHFKNAANILETRIKTLENPTTVSEDATVKKYTTADPFYSVEGEIKELKELLPEIQEKIQDMMDYKAETIKRVRESLCSTNGSGPSGEGSSTSAAAASSSSSEPKPAASDISHLIKRKRKSSDGDADSSAAKRANT</sequence>
<keyword evidence="3" id="KW-0677">Repeat</keyword>
<dbReference type="Gene3D" id="1.25.40.10">
    <property type="entry name" value="Tetratricopeptide repeat domain"/>
    <property type="match status" value="1"/>
</dbReference>
<dbReference type="InterPro" id="IPR011990">
    <property type="entry name" value="TPR-like_helical_dom_sf"/>
</dbReference>
<dbReference type="GO" id="GO:0042393">
    <property type="term" value="F:histone binding"/>
    <property type="evidence" value="ECO:0007669"/>
    <property type="project" value="TreeGrafter"/>
</dbReference>
<comment type="similarity">
    <text evidence="2">Belongs to the NASP family.</text>
</comment>
<dbReference type="OrthoDB" id="5587616at2759"/>
<dbReference type="InterPro" id="IPR051730">
    <property type="entry name" value="NASP-like"/>
</dbReference>
<feature type="domain" description="Tetratricopeptide SHNi-TPR" evidence="7">
    <location>
        <begin position="236"/>
        <end position="270"/>
    </location>
</feature>
<comment type="caution">
    <text evidence="8">The sequence shown here is derived from an EMBL/GenBank/DDBJ whole genome shotgun (WGS) entry which is preliminary data.</text>
</comment>
<evidence type="ECO:0000313" key="8">
    <source>
        <dbReference type="EMBL" id="CAB3229823.1"/>
    </source>
</evidence>
<dbReference type="Proteomes" id="UP000494106">
    <property type="component" value="Unassembled WGS sequence"/>
</dbReference>
<keyword evidence="5" id="KW-0539">Nucleus</keyword>
<feature type="compositionally biased region" description="Low complexity" evidence="6">
    <location>
        <begin position="377"/>
        <end position="407"/>
    </location>
</feature>
<gene>
    <name evidence="8" type="ORF">APLA_LOCUS3960</name>
</gene>
<evidence type="ECO:0000256" key="6">
    <source>
        <dbReference type="SAM" id="MobiDB-lite"/>
    </source>
</evidence>
<feature type="compositionally biased region" description="Low complexity" evidence="6">
    <location>
        <begin position="425"/>
        <end position="434"/>
    </location>
</feature>
<dbReference type="GO" id="GO:0034080">
    <property type="term" value="P:CENP-A containing chromatin assembly"/>
    <property type="evidence" value="ECO:0007669"/>
    <property type="project" value="TreeGrafter"/>
</dbReference>
<evidence type="ECO:0000256" key="4">
    <source>
        <dbReference type="ARBA" id="ARBA00022803"/>
    </source>
</evidence>
<feature type="compositionally biased region" description="Acidic residues" evidence="6">
    <location>
        <begin position="117"/>
        <end position="134"/>
    </location>
</feature>
<protein>
    <recommendedName>
        <fullName evidence="7">Tetratricopeptide SHNi-TPR domain-containing protein</fullName>
    </recommendedName>
</protein>
<dbReference type="SMART" id="SM00028">
    <property type="entry name" value="TPR"/>
    <property type="match status" value="2"/>
</dbReference>
<dbReference type="GO" id="GO:0006335">
    <property type="term" value="P:DNA replication-dependent chromatin assembly"/>
    <property type="evidence" value="ECO:0007669"/>
    <property type="project" value="TreeGrafter"/>
</dbReference>
<feature type="compositionally biased region" description="Acidic residues" evidence="6">
    <location>
        <begin position="187"/>
        <end position="201"/>
    </location>
</feature>
<dbReference type="PANTHER" id="PTHR15081:SF1">
    <property type="entry name" value="NUCLEAR AUTOANTIGENIC SPERM PROTEIN"/>
    <property type="match status" value="1"/>
</dbReference>
<organism evidence="8 9">
    <name type="scientific">Arctia plantaginis</name>
    <name type="common">Wood tiger moth</name>
    <name type="synonym">Phalaena plantaginis</name>
    <dbReference type="NCBI Taxonomy" id="874455"/>
    <lineage>
        <taxon>Eukaryota</taxon>
        <taxon>Metazoa</taxon>
        <taxon>Ecdysozoa</taxon>
        <taxon>Arthropoda</taxon>
        <taxon>Hexapoda</taxon>
        <taxon>Insecta</taxon>
        <taxon>Pterygota</taxon>
        <taxon>Neoptera</taxon>
        <taxon>Endopterygota</taxon>
        <taxon>Lepidoptera</taxon>
        <taxon>Glossata</taxon>
        <taxon>Ditrysia</taxon>
        <taxon>Noctuoidea</taxon>
        <taxon>Erebidae</taxon>
        <taxon>Arctiinae</taxon>
        <taxon>Arctia</taxon>
    </lineage>
</organism>